<evidence type="ECO:0000256" key="3">
    <source>
        <dbReference type="ARBA" id="ARBA00022801"/>
    </source>
</evidence>
<dbReference type="Pfam" id="PF02902">
    <property type="entry name" value="Peptidase_C48"/>
    <property type="match status" value="1"/>
</dbReference>
<evidence type="ECO:0000256" key="2">
    <source>
        <dbReference type="ARBA" id="ARBA00022670"/>
    </source>
</evidence>
<dbReference type="GO" id="GO:0008234">
    <property type="term" value="F:cysteine-type peptidase activity"/>
    <property type="evidence" value="ECO:0007669"/>
    <property type="project" value="InterPro"/>
</dbReference>
<comment type="similarity">
    <text evidence="1">Belongs to the peptidase C48 family.</text>
</comment>
<name>A0AAD5Z3N7_9POAL</name>
<dbReference type="InterPro" id="IPR038765">
    <property type="entry name" value="Papain-like_cys_pep_sf"/>
</dbReference>
<dbReference type="EMBL" id="JAMRDG010000002">
    <property type="protein sequence ID" value="KAJ3686301.1"/>
    <property type="molecule type" value="Genomic_DNA"/>
</dbReference>
<accession>A0AAD5Z3N7</accession>
<keyword evidence="3" id="KW-0378">Hydrolase</keyword>
<evidence type="ECO:0000259" key="4">
    <source>
        <dbReference type="PROSITE" id="PS50600"/>
    </source>
</evidence>
<comment type="caution">
    <text evidence="5">The sequence shown here is derived from an EMBL/GenBank/DDBJ whole genome shotgun (WGS) entry which is preliminary data.</text>
</comment>
<keyword evidence="6" id="KW-1185">Reference proteome</keyword>
<dbReference type="PROSITE" id="PS50600">
    <property type="entry name" value="ULP_PROTEASE"/>
    <property type="match status" value="1"/>
</dbReference>
<gene>
    <name evidence="5" type="ORF">LUZ61_015465</name>
</gene>
<dbReference type="GO" id="GO:0006508">
    <property type="term" value="P:proteolysis"/>
    <property type="evidence" value="ECO:0007669"/>
    <property type="project" value="UniProtKB-KW"/>
</dbReference>
<dbReference type="Proteomes" id="UP001210211">
    <property type="component" value="Unassembled WGS sequence"/>
</dbReference>
<feature type="domain" description="Ubiquitin-like protease family profile" evidence="4">
    <location>
        <begin position="1"/>
        <end position="130"/>
    </location>
</feature>
<protein>
    <recommendedName>
        <fullName evidence="4">Ubiquitin-like protease family profile domain-containing protein</fullName>
    </recommendedName>
</protein>
<keyword evidence="2" id="KW-0645">Protease</keyword>
<organism evidence="5 6">
    <name type="scientific">Rhynchospora tenuis</name>
    <dbReference type="NCBI Taxonomy" id="198213"/>
    <lineage>
        <taxon>Eukaryota</taxon>
        <taxon>Viridiplantae</taxon>
        <taxon>Streptophyta</taxon>
        <taxon>Embryophyta</taxon>
        <taxon>Tracheophyta</taxon>
        <taxon>Spermatophyta</taxon>
        <taxon>Magnoliopsida</taxon>
        <taxon>Liliopsida</taxon>
        <taxon>Poales</taxon>
        <taxon>Cyperaceae</taxon>
        <taxon>Cyperoideae</taxon>
        <taxon>Rhynchosporeae</taxon>
        <taxon>Rhynchospora</taxon>
    </lineage>
</organism>
<dbReference type="InterPro" id="IPR003653">
    <property type="entry name" value="Peptidase_C48_C"/>
</dbReference>
<sequence>MEHQLKFVEWLEENVASQLKEGIEVDETVKWLSRGSDSVVDTFQGYHWTVIIIDVKKENIYFIDSLSREDCIQRLAPKPFITTAYKNYKMEKEKKSVRKTRIFDWFELPAPKQKGSTECGYFTMLAMRAIINHVIQTGELPKKIDPVGKPYKKEDITDIVNEVMAFMYANYVVKLKRPSLLTFQSVLPQAKSRLVFLAGRNVRPSATRIEELGDAAVYAGAKFRAPVEPY</sequence>
<dbReference type="Gene3D" id="3.40.395.10">
    <property type="entry name" value="Adenoviral Proteinase, Chain A"/>
    <property type="match status" value="1"/>
</dbReference>
<evidence type="ECO:0000313" key="5">
    <source>
        <dbReference type="EMBL" id="KAJ3686301.1"/>
    </source>
</evidence>
<proteinExistence type="inferred from homology"/>
<evidence type="ECO:0000256" key="1">
    <source>
        <dbReference type="ARBA" id="ARBA00005234"/>
    </source>
</evidence>
<dbReference type="SUPFAM" id="SSF54001">
    <property type="entry name" value="Cysteine proteinases"/>
    <property type="match status" value="1"/>
</dbReference>
<dbReference type="AlphaFoldDB" id="A0AAD5Z3N7"/>
<reference evidence="5 6" key="1">
    <citation type="journal article" date="2022" name="Cell">
        <title>Repeat-based holocentromeres influence genome architecture and karyotype evolution.</title>
        <authorList>
            <person name="Hofstatter P.G."/>
            <person name="Thangavel G."/>
            <person name="Lux T."/>
            <person name="Neumann P."/>
            <person name="Vondrak T."/>
            <person name="Novak P."/>
            <person name="Zhang M."/>
            <person name="Costa L."/>
            <person name="Castellani M."/>
            <person name="Scott A."/>
            <person name="Toegelov H."/>
            <person name="Fuchs J."/>
            <person name="Mata-Sucre Y."/>
            <person name="Dias Y."/>
            <person name="Vanzela A.L.L."/>
            <person name="Huettel B."/>
            <person name="Almeida C.C.S."/>
            <person name="Simkova H."/>
            <person name="Souza G."/>
            <person name="Pedrosa-Harand A."/>
            <person name="Macas J."/>
            <person name="Mayer K.F.X."/>
            <person name="Houben A."/>
            <person name="Marques A."/>
        </authorList>
    </citation>
    <scope>NUCLEOTIDE SEQUENCE [LARGE SCALE GENOMIC DNA]</scope>
    <source>
        <strain evidence="5">RhyTen1mFocal</strain>
    </source>
</reference>
<evidence type="ECO:0000313" key="6">
    <source>
        <dbReference type="Proteomes" id="UP001210211"/>
    </source>
</evidence>